<feature type="region of interest" description="Disordered" evidence="1">
    <location>
        <begin position="209"/>
        <end position="232"/>
    </location>
</feature>
<name>A0ABQ5F754_9ASTR</name>
<evidence type="ECO:0000313" key="2">
    <source>
        <dbReference type="EMBL" id="GJT59186.1"/>
    </source>
</evidence>
<evidence type="ECO:0000256" key="1">
    <source>
        <dbReference type="SAM" id="MobiDB-lite"/>
    </source>
</evidence>
<comment type="caution">
    <text evidence="2">The sequence shown here is derived from an EMBL/GenBank/DDBJ whole genome shotgun (WGS) entry which is preliminary data.</text>
</comment>
<reference evidence="2" key="1">
    <citation type="journal article" date="2022" name="Int. J. Mol. Sci.">
        <title>Draft Genome of Tanacetum Coccineum: Genomic Comparison of Closely Related Tanacetum-Family Plants.</title>
        <authorList>
            <person name="Yamashiro T."/>
            <person name="Shiraishi A."/>
            <person name="Nakayama K."/>
            <person name="Satake H."/>
        </authorList>
    </citation>
    <scope>NUCLEOTIDE SEQUENCE</scope>
</reference>
<accession>A0ABQ5F754</accession>
<protein>
    <submittedName>
        <fullName evidence="2">Uncharacterized protein</fullName>
    </submittedName>
</protein>
<feature type="region of interest" description="Disordered" evidence="1">
    <location>
        <begin position="1"/>
        <end position="24"/>
    </location>
</feature>
<dbReference type="Proteomes" id="UP001151760">
    <property type="component" value="Unassembled WGS sequence"/>
</dbReference>
<reference evidence="2" key="2">
    <citation type="submission" date="2022-01" db="EMBL/GenBank/DDBJ databases">
        <authorList>
            <person name="Yamashiro T."/>
            <person name="Shiraishi A."/>
            <person name="Satake H."/>
            <person name="Nakayama K."/>
        </authorList>
    </citation>
    <scope>NUCLEOTIDE SEQUENCE</scope>
</reference>
<keyword evidence="3" id="KW-1185">Reference proteome</keyword>
<feature type="compositionally biased region" description="Low complexity" evidence="1">
    <location>
        <begin position="220"/>
        <end position="232"/>
    </location>
</feature>
<sequence>MVKEKSKEKRNNKNLLKRTQRMEDDKVTDEHLKEVIDAQGIDREICRTLGKLSKTKLCDRRPKINMKECCGVWKCANLHDSEKEIIPSHQLPITNMLNKNIQMNIGSEMYYQLLKLMLKQSNKIQDYALWDVIKNGNSWVSVPQTPQENGTSVTKMLVHVTAKEKTNKKNDVKARSFLLMALPNEHQLTFSQYTDAKTMFAAIETRFGDDSKENSDGSLVKEQVSKDSSSSVESSLNVNKETVFSIDKKVEFVKPKNYEKPVKKSVRYAEMYRSQTLRGDQRNWNGQKSNQLGSDFVMYNKACFICGSFDHVQAHCKYHQRERVVYRNNYNRVNYNYTTKRTHPNAQRNMVPRAVLMKTGLKPLNTARTVNTAHPKSIAQAVNICLGQKHLKLLANSAVVIAVRASNKQVTPGFVDSGCSRHMTGNITYLLDFKEFDRGYVTFRGGVHGVEFLGTITNESAGIQRELNAGTSTEKEEISQDCIVMPIGMIVNTARQHVNTASPEVNTGRFKLNTVDPSVNTASSYDQDSPKDMFTMGASHTLEATHVEFFSDEDEPEVVLGNITNSYTVPTTPLYNS</sequence>
<evidence type="ECO:0000313" key="3">
    <source>
        <dbReference type="Proteomes" id="UP001151760"/>
    </source>
</evidence>
<organism evidence="2 3">
    <name type="scientific">Tanacetum coccineum</name>
    <dbReference type="NCBI Taxonomy" id="301880"/>
    <lineage>
        <taxon>Eukaryota</taxon>
        <taxon>Viridiplantae</taxon>
        <taxon>Streptophyta</taxon>
        <taxon>Embryophyta</taxon>
        <taxon>Tracheophyta</taxon>
        <taxon>Spermatophyta</taxon>
        <taxon>Magnoliopsida</taxon>
        <taxon>eudicotyledons</taxon>
        <taxon>Gunneridae</taxon>
        <taxon>Pentapetalae</taxon>
        <taxon>asterids</taxon>
        <taxon>campanulids</taxon>
        <taxon>Asterales</taxon>
        <taxon>Asteraceae</taxon>
        <taxon>Asteroideae</taxon>
        <taxon>Anthemideae</taxon>
        <taxon>Anthemidinae</taxon>
        <taxon>Tanacetum</taxon>
    </lineage>
</organism>
<feature type="compositionally biased region" description="Basic and acidic residues" evidence="1">
    <location>
        <begin position="1"/>
        <end position="11"/>
    </location>
</feature>
<dbReference type="EMBL" id="BQNB010017086">
    <property type="protein sequence ID" value="GJT59186.1"/>
    <property type="molecule type" value="Genomic_DNA"/>
</dbReference>
<gene>
    <name evidence="2" type="ORF">Tco_1002719</name>
</gene>
<proteinExistence type="predicted"/>